<dbReference type="PRINTS" id="PR00344">
    <property type="entry name" value="BCTRLSENSOR"/>
</dbReference>
<dbReference type="InterPro" id="IPR036097">
    <property type="entry name" value="HisK_dim/P_sf"/>
</dbReference>
<dbReference type="FunFam" id="3.30.565.10:FF:000006">
    <property type="entry name" value="Sensor histidine kinase WalK"/>
    <property type="match status" value="1"/>
</dbReference>
<comment type="subcellular location">
    <subcellularLocation>
        <location evidence="2">Cell membrane</location>
        <topology evidence="2">Multi-pass membrane protein</topology>
    </subcellularLocation>
</comment>
<dbReference type="AlphaFoldDB" id="A0A7I8D828"/>
<evidence type="ECO:0000256" key="7">
    <source>
        <dbReference type="ARBA" id="ARBA00022777"/>
    </source>
</evidence>
<dbReference type="InterPro" id="IPR003594">
    <property type="entry name" value="HATPase_dom"/>
</dbReference>
<dbReference type="RefSeq" id="WP_200759316.1">
    <property type="nucleotide sequence ID" value="NZ_AP023366.1"/>
</dbReference>
<evidence type="ECO:0000259" key="12">
    <source>
        <dbReference type="PROSITE" id="PS50109"/>
    </source>
</evidence>
<keyword evidence="4" id="KW-0597">Phosphoprotein</keyword>
<evidence type="ECO:0000256" key="4">
    <source>
        <dbReference type="ARBA" id="ARBA00022553"/>
    </source>
</evidence>
<dbReference type="InterPro" id="IPR004358">
    <property type="entry name" value="Sig_transdc_His_kin-like_C"/>
</dbReference>
<dbReference type="CDD" id="cd00082">
    <property type="entry name" value="HisKA"/>
    <property type="match status" value="1"/>
</dbReference>
<dbReference type="PANTHER" id="PTHR45453:SF1">
    <property type="entry name" value="PHOSPHATE REGULON SENSOR PROTEIN PHOR"/>
    <property type="match status" value="1"/>
</dbReference>
<dbReference type="InterPro" id="IPR005467">
    <property type="entry name" value="His_kinase_dom"/>
</dbReference>
<dbReference type="SUPFAM" id="SSF47384">
    <property type="entry name" value="Homodimeric domain of signal transducing histidine kinase"/>
    <property type="match status" value="1"/>
</dbReference>
<dbReference type="InterPro" id="IPR036890">
    <property type="entry name" value="HATPase_C_sf"/>
</dbReference>
<evidence type="ECO:0000313" key="13">
    <source>
        <dbReference type="EMBL" id="BCJ85159.1"/>
    </source>
</evidence>
<evidence type="ECO:0000256" key="2">
    <source>
        <dbReference type="ARBA" id="ARBA00004651"/>
    </source>
</evidence>
<keyword evidence="10 11" id="KW-0472">Membrane</keyword>
<dbReference type="Gene3D" id="1.10.287.130">
    <property type="match status" value="1"/>
</dbReference>
<reference evidence="13 14" key="1">
    <citation type="submission" date="2020-08" db="EMBL/GenBank/DDBJ databases">
        <title>Complete Genome Sequence of Effusibacillus dendaii Strain skT53, Isolated from Farmland soil.</title>
        <authorList>
            <person name="Konishi T."/>
            <person name="Kawasaki H."/>
        </authorList>
    </citation>
    <scope>NUCLEOTIDE SEQUENCE [LARGE SCALE GENOMIC DNA]</scope>
    <source>
        <strain evidence="14">skT53</strain>
    </source>
</reference>
<evidence type="ECO:0000256" key="8">
    <source>
        <dbReference type="ARBA" id="ARBA00022840"/>
    </source>
</evidence>
<dbReference type="Pfam" id="PF00512">
    <property type="entry name" value="HisKA"/>
    <property type="match status" value="1"/>
</dbReference>
<dbReference type="SMART" id="SM00388">
    <property type="entry name" value="HisKA"/>
    <property type="match status" value="1"/>
</dbReference>
<dbReference type="EMBL" id="AP023366">
    <property type="protein sequence ID" value="BCJ85159.1"/>
    <property type="molecule type" value="Genomic_DNA"/>
</dbReference>
<dbReference type="SUPFAM" id="SSF55874">
    <property type="entry name" value="ATPase domain of HSP90 chaperone/DNA topoisomerase II/histidine kinase"/>
    <property type="match status" value="1"/>
</dbReference>
<dbReference type="Pfam" id="PF02518">
    <property type="entry name" value="HATPase_c"/>
    <property type="match status" value="1"/>
</dbReference>
<feature type="transmembrane region" description="Helical" evidence="11">
    <location>
        <begin position="7"/>
        <end position="31"/>
    </location>
</feature>
<keyword evidence="11" id="KW-0812">Transmembrane</keyword>
<evidence type="ECO:0000256" key="3">
    <source>
        <dbReference type="ARBA" id="ARBA00012438"/>
    </source>
</evidence>
<keyword evidence="11" id="KW-1133">Transmembrane helix</keyword>
<keyword evidence="8" id="KW-0067">ATP-binding</keyword>
<protein>
    <recommendedName>
        <fullName evidence="3">histidine kinase</fullName>
        <ecNumber evidence="3">2.7.13.3</ecNumber>
    </recommendedName>
</protein>
<evidence type="ECO:0000256" key="6">
    <source>
        <dbReference type="ARBA" id="ARBA00022741"/>
    </source>
</evidence>
<dbReference type="InterPro" id="IPR050351">
    <property type="entry name" value="BphY/WalK/GraS-like"/>
</dbReference>
<evidence type="ECO:0000313" key="14">
    <source>
        <dbReference type="Proteomes" id="UP000593802"/>
    </source>
</evidence>
<accession>A0A7I8D828</accession>
<keyword evidence="6" id="KW-0547">Nucleotide-binding</keyword>
<evidence type="ECO:0000256" key="1">
    <source>
        <dbReference type="ARBA" id="ARBA00000085"/>
    </source>
</evidence>
<dbReference type="GO" id="GO:0005886">
    <property type="term" value="C:plasma membrane"/>
    <property type="evidence" value="ECO:0007669"/>
    <property type="project" value="UniProtKB-SubCell"/>
</dbReference>
<dbReference type="SMART" id="SM00387">
    <property type="entry name" value="HATPase_c"/>
    <property type="match status" value="1"/>
</dbReference>
<dbReference type="PANTHER" id="PTHR45453">
    <property type="entry name" value="PHOSPHATE REGULON SENSOR PROTEIN PHOR"/>
    <property type="match status" value="1"/>
</dbReference>
<dbReference type="PROSITE" id="PS50109">
    <property type="entry name" value="HIS_KIN"/>
    <property type="match status" value="1"/>
</dbReference>
<evidence type="ECO:0000256" key="5">
    <source>
        <dbReference type="ARBA" id="ARBA00022679"/>
    </source>
</evidence>
<comment type="catalytic activity">
    <reaction evidence="1">
        <text>ATP + protein L-histidine = ADP + protein N-phospho-L-histidine.</text>
        <dbReference type="EC" id="2.7.13.3"/>
    </reaction>
</comment>
<evidence type="ECO:0000256" key="9">
    <source>
        <dbReference type="ARBA" id="ARBA00023012"/>
    </source>
</evidence>
<dbReference type="GO" id="GO:0016036">
    <property type="term" value="P:cellular response to phosphate starvation"/>
    <property type="evidence" value="ECO:0007669"/>
    <property type="project" value="TreeGrafter"/>
</dbReference>
<name>A0A7I8D828_9BACL</name>
<organism evidence="13 14">
    <name type="scientific">Effusibacillus dendaii</name>
    <dbReference type="NCBI Taxonomy" id="2743772"/>
    <lineage>
        <taxon>Bacteria</taxon>
        <taxon>Bacillati</taxon>
        <taxon>Bacillota</taxon>
        <taxon>Bacilli</taxon>
        <taxon>Bacillales</taxon>
        <taxon>Alicyclobacillaceae</taxon>
        <taxon>Effusibacillus</taxon>
    </lineage>
</organism>
<sequence length="426" mass="48196">MFQTVRIRLVILNTTVFLCVLALLGSFLYFYTQHRMLSEVDQSLLTAANRIRLQQDRNAVRINPNERAVDRRIVYLLWDAKGNLIGQFPDQSVYDKDVQVFQPNSYTQSSFKSIELDNHSYRVMTVPVEIQASQLTRLGIVTYSATSVVELVRSIDPEQDMLDNLLGVTVICGVIGGAITILIGLFLAGRALVPIRISWEKQQQFVADASHELRTPLAVMQTHAELLLRHPDRTIQEESRHISVILKEAKRISKLVSDLLTLARTDSNQLQIDKKPFLLNHTVDDVTEPFHQLAELKQIDIIIENEHQIEILGDEERIRQLLVVLLDNAIKYTPAGGKINISCKRYPHEAEIVVQDTGIGIAKQDLPFIFDRFYRGDKVRTRSEGGNGLGLSIAKWIVEAHKGNIRVESELGKGTVFRITFPIGKA</sequence>
<dbReference type="KEGG" id="eff:skT53_01440"/>
<keyword evidence="5" id="KW-0808">Transferase</keyword>
<dbReference type="EC" id="2.7.13.3" evidence="3"/>
<feature type="domain" description="Histidine kinase" evidence="12">
    <location>
        <begin position="208"/>
        <end position="425"/>
    </location>
</feature>
<feature type="transmembrane region" description="Helical" evidence="11">
    <location>
        <begin position="165"/>
        <end position="188"/>
    </location>
</feature>
<dbReference type="FunFam" id="1.10.287.130:FF:000001">
    <property type="entry name" value="Two-component sensor histidine kinase"/>
    <property type="match status" value="1"/>
</dbReference>
<dbReference type="GO" id="GO:0004721">
    <property type="term" value="F:phosphoprotein phosphatase activity"/>
    <property type="evidence" value="ECO:0007669"/>
    <property type="project" value="TreeGrafter"/>
</dbReference>
<evidence type="ECO:0000256" key="10">
    <source>
        <dbReference type="ARBA" id="ARBA00023136"/>
    </source>
</evidence>
<dbReference type="Proteomes" id="UP000593802">
    <property type="component" value="Chromosome"/>
</dbReference>
<dbReference type="Gene3D" id="3.30.565.10">
    <property type="entry name" value="Histidine kinase-like ATPase, C-terminal domain"/>
    <property type="match status" value="1"/>
</dbReference>
<dbReference type="GO" id="GO:0000155">
    <property type="term" value="F:phosphorelay sensor kinase activity"/>
    <property type="evidence" value="ECO:0007669"/>
    <property type="project" value="InterPro"/>
</dbReference>
<proteinExistence type="predicted"/>
<keyword evidence="9" id="KW-0902">Two-component regulatory system</keyword>
<gene>
    <name evidence="13" type="ORF">skT53_01440</name>
</gene>
<dbReference type="InterPro" id="IPR003661">
    <property type="entry name" value="HisK_dim/P_dom"/>
</dbReference>
<dbReference type="GO" id="GO:0005524">
    <property type="term" value="F:ATP binding"/>
    <property type="evidence" value="ECO:0007669"/>
    <property type="project" value="UniProtKB-KW"/>
</dbReference>
<keyword evidence="7 13" id="KW-0418">Kinase</keyword>
<keyword evidence="14" id="KW-1185">Reference proteome</keyword>
<evidence type="ECO:0000256" key="11">
    <source>
        <dbReference type="SAM" id="Phobius"/>
    </source>
</evidence>